<dbReference type="AlphaFoldDB" id="A0A3M2HJ64"/>
<evidence type="ECO:0000313" key="4">
    <source>
        <dbReference type="Proteomes" id="UP000275012"/>
    </source>
</evidence>
<organism evidence="3 4">
    <name type="scientific">Solilutibacter pythonis</name>
    <dbReference type="NCBI Taxonomy" id="2483112"/>
    <lineage>
        <taxon>Bacteria</taxon>
        <taxon>Pseudomonadati</taxon>
        <taxon>Pseudomonadota</taxon>
        <taxon>Gammaproteobacteria</taxon>
        <taxon>Lysobacterales</taxon>
        <taxon>Lysobacteraceae</taxon>
        <taxon>Solilutibacter</taxon>
    </lineage>
</organism>
<evidence type="ECO:0000256" key="1">
    <source>
        <dbReference type="SAM" id="SignalP"/>
    </source>
</evidence>
<accession>A0A3M2HJ64</accession>
<gene>
    <name evidence="3" type="ORF">EBB59_13050</name>
</gene>
<dbReference type="Proteomes" id="UP000275012">
    <property type="component" value="Unassembled WGS sequence"/>
</dbReference>
<keyword evidence="1" id="KW-0732">Signal</keyword>
<reference evidence="3 4" key="1">
    <citation type="submission" date="2018-10" db="EMBL/GenBank/DDBJ databases">
        <title>Proposal of Lysobacter pythonis sp. nov. isolated from royal pythons (Python regius).</title>
        <authorList>
            <person name="Hans-Juergen B."/>
            <person name="Huptas C."/>
            <person name="Sandra B."/>
            <person name="Igor L."/>
            <person name="Joachim S."/>
            <person name="Siegfried S."/>
            <person name="Mareike W."/>
            <person name="Peter K."/>
        </authorList>
    </citation>
    <scope>NUCLEOTIDE SEQUENCE [LARGE SCALE GENOMIC DNA]</scope>
    <source>
        <strain evidence="3 4">4284/11</strain>
    </source>
</reference>
<proteinExistence type="predicted"/>
<dbReference type="EMBL" id="RFLY01000037">
    <property type="protein sequence ID" value="RMH87409.1"/>
    <property type="molecule type" value="Genomic_DNA"/>
</dbReference>
<sequence length="175" mass="18500">MVVNKKQGATFVVLMLFIFAIPSEINAQAPPSGPCPPGAVPIPGQGRCGSPAEASAINSGGKGNPAPVYTEVWGNRFGAIAVDYDKAKSGFSEGEKSQRVAERMALQQCGTRNCKVVSWVKNGCQAAVYGNEWATYGINIDVQVAEEEAMNKCARRGVGVCKVEYSGCSLPVRVK</sequence>
<evidence type="ECO:0000313" key="3">
    <source>
        <dbReference type="EMBL" id="RMH87409.1"/>
    </source>
</evidence>
<keyword evidence="4" id="KW-1185">Reference proteome</keyword>
<name>A0A3M2HJ64_9GAMM</name>
<comment type="caution">
    <text evidence="3">The sequence shown here is derived from an EMBL/GenBank/DDBJ whole genome shotgun (WGS) entry which is preliminary data.</text>
</comment>
<protein>
    <submittedName>
        <fullName evidence="3">DUF4189 domain-containing protein</fullName>
    </submittedName>
</protein>
<dbReference type="OrthoDB" id="6027477at2"/>
<feature type="domain" description="DUF4189" evidence="2">
    <location>
        <begin position="77"/>
        <end position="168"/>
    </location>
</feature>
<feature type="signal peptide" evidence="1">
    <location>
        <begin position="1"/>
        <end position="27"/>
    </location>
</feature>
<dbReference type="RefSeq" id="WP_122102578.1">
    <property type="nucleotide sequence ID" value="NZ_RFLY01000037.1"/>
</dbReference>
<evidence type="ECO:0000259" key="2">
    <source>
        <dbReference type="Pfam" id="PF13827"/>
    </source>
</evidence>
<feature type="chain" id="PRO_5018040086" evidence="1">
    <location>
        <begin position="28"/>
        <end position="175"/>
    </location>
</feature>
<dbReference type="Pfam" id="PF13827">
    <property type="entry name" value="DUF4189"/>
    <property type="match status" value="1"/>
</dbReference>
<dbReference type="InterPro" id="IPR025240">
    <property type="entry name" value="DUF4189"/>
</dbReference>